<dbReference type="Gene3D" id="2.60.40.10">
    <property type="entry name" value="Immunoglobulins"/>
    <property type="match status" value="3"/>
</dbReference>
<keyword evidence="6" id="KW-0130">Cell adhesion</keyword>
<organism evidence="13 14">
    <name type="scientific">Triplophysa tibetana</name>
    <dbReference type="NCBI Taxonomy" id="1572043"/>
    <lineage>
        <taxon>Eukaryota</taxon>
        <taxon>Metazoa</taxon>
        <taxon>Chordata</taxon>
        <taxon>Craniata</taxon>
        <taxon>Vertebrata</taxon>
        <taxon>Euteleostomi</taxon>
        <taxon>Actinopterygii</taxon>
        <taxon>Neopterygii</taxon>
        <taxon>Teleostei</taxon>
        <taxon>Ostariophysi</taxon>
        <taxon>Cypriniformes</taxon>
        <taxon>Nemacheilidae</taxon>
        <taxon>Triplophysa</taxon>
    </lineage>
</organism>
<evidence type="ECO:0000256" key="1">
    <source>
        <dbReference type="ARBA" id="ARBA00004167"/>
    </source>
</evidence>
<dbReference type="InterPro" id="IPR013106">
    <property type="entry name" value="Ig_V-set"/>
</dbReference>
<keyword evidence="10" id="KW-0325">Glycoprotein</keyword>
<keyword evidence="9" id="KW-1015">Disulfide bond</keyword>
<evidence type="ECO:0000256" key="7">
    <source>
        <dbReference type="ARBA" id="ARBA00022989"/>
    </source>
</evidence>
<dbReference type="CDD" id="cd00096">
    <property type="entry name" value="Ig"/>
    <property type="match status" value="1"/>
</dbReference>
<protein>
    <submittedName>
        <fullName evidence="13">CD276 antigen-like protein</fullName>
    </submittedName>
</protein>
<dbReference type="GO" id="GO:0016020">
    <property type="term" value="C:membrane"/>
    <property type="evidence" value="ECO:0007669"/>
    <property type="project" value="UniProtKB-SubCell"/>
</dbReference>
<dbReference type="Pfam" id="PF08205">
    <property type="entry name" value="C2-set_2"/>
    <property type="match status" value="1"/>
</dbReference>
<dbReference type="PROSITE" id="PS50835">
    <property type="entry name" value="IG_LIKE"/>
    <property type="match status" value="3"/>
</dbReference>
<keyword evidence="14" id="KW-1185">Reference proteome</keyword>
<evidence type="ECO:0000256" key="6">
    <source>
        <dbReference type="ARBA" id="ARBA00022889"/>
    </source>
</evidence>
<dbReference type="InterPro" id="IPR051427">
    <property type="entry name" value="Nectin/Nectin-like"/>
</dbReference>
<dbReference type="GO" id="GO:0007156">
    <property type="term" value="P:homophilic cell adhesion via plasma membrane adhesion molecules"/>
    <property type="evidence" value="ECO:0007669"/>
    <property type="project" value="TreeGrafter"/>
</dbReference>
<keyword evidence="7" id="KW-1133">Transmembrane helix</keyword>
<evidence type="ECO:0000256" key="10">
    <source>
        <dbReference type="ARBA" id="ARBA00023180"/>
    </source>
</evidence>
<dbReference type="PANTHER" id="PTHR23277:SF106">
    <property type="entry name" value="NECTIN-1 ISOFORM X1-RELATED"/>
    <property type="match status" value="1"/>
</dbReference>
<dbReference type="InterPro" id="IPR013783">
    <property type="entry name" value="Ig-like_fold"/>
</dbReference>
<dbReference type="GO" id="GO:0005912">
    <property type="term" value="C:adherens junction"/>
    <property type="evidence" value="ECO:0007669"/>
    <property type="project" value="TreeGrafter"/>
</dbReference>
<keyword evidence="8" id="KW-0472">Membrane</keyword>
<reference evidence="13 14" key="1">
    <citation type="journal article" date="2019" name="Mol. Ecol. Resour.">
        <title>Chromosome-level genome assembly of Triplophysa tibetana, a fish adapted to the harsh high-altitude environment of the Tibetan Plateau.</title>
        <authorList>
            <person name="Yang X."/>
            <person name="Liu H."/>
            <person name="Ma Z."/>
            <person name="Zou Y."/>
            <person name="Zou M."/>
            <person name="Mao Y."/>
            <person name="Li X."/>
            <person name="Wang H."/>
            <person name="Chen T."/>
            <person name="Wang W."/>
            <person name="Yang R."/>
        </authorList>
    </citation>
    <scope>NUCLEOTIDE SEQUENCE [LARGE SCALE GENOMIC DNA]</scope>
    <source>
        <strain evidence="13">TTIB1903HZAU</strain>
        <tissue evidence="13">Muscle</tissue>
    </source>
</reference>
<feature type="domain" description="Ig-like" evidence="12">
    <location>
        <begin position="353"/>
        <end position="465"/>
    </location>
</feature>
<evidence type="ECO:0000313" key="13">
    <source>
        <dbReference type="EMBL" id="KAA0715974.1"/>
    </source>
</evidence>
<comment type="caution">
    <text evidence="13">The sequence shown here is derived from an EMBL/GenBank/DDBJ whole genome shotgun (WGS) entry which is preliminary data.</text>
</comment>
<evidence type="ECO:0000256" key="3">
    <source>
        <dbReference type="ARBA" id="ARBA00022692"/>
    </source>
</evidence>
<dbReference type="Proteomes" id="UP000324632">
    <property type="component" value="Chromosome 10"/>
</dbReference>
<feature type="domain" description="Ig-like" evidence="12">
    <location>
        <begin position="571"/>
        <end position="653"/>
    </location>
</feature>
<evidence type="ECO:0000256" key="9">
    <source>
        <dbReference type="ARBA" id="ARBA00023157"/>
    </source>
</evidence>
<evidence type="ECO:0000256" key="4">
    <source>
        <dbReference type="ARBA" id="ARBA00022729"/>
    </source>
</evidence>
<evidence type="ECO:0000256" key="11">
    <source>
        <dbReference type="SAM" id="MobiDB-lite"/>
    </source>
</evidence>
<comment type="subcellular location">
    <subcellularLocation>
        <location evidence="1">Membrane</location>
        <topology evidence="1">Single-pass membrane protein</topology>
    </subcellularLocation>
</comment>
<feature type="compositionally biased region" description="Acidic residues" evidence="11">
    <location>
        <begin position="1"/>
        <end position="16"/>
    </location>
</feature>
<dbReference type="GO" id="GO:0007157">
    <property type="term" value="P:heterophilic cell-cell adhesion via plasma membrane cell adhesion molecules"/>
    <property type="evidence" value="ECO:0007669"/>
    <property type="project" value="TreeGrafter"/>
</dbReference>
<evidence type="ECO:0000259" key="12">
    <source>
        <dbReference type="PROSITE" id="PS50835"/>
    </source>
</evidence>
<evidence type="ECO:0000256" key="5">
    <source>
        <dbReference type="ARBA" id="ARBA00022737"/>
    </source>
</evidence>
<dbReference type="Pfam" id="PF13927">
    <property type="entry name" value="Ig_3"/>
    <property type="match status" value="1"/>
</dbReference>
<proteinExistence type="inferred from homology"/>
<name>A0A5A9P0F1_9TELE</name>
<evidence type="ECO:0000256" key="8">
    <source>
        <dbReference type="ARBA" id="ARBA00023136"/>
    </source>
</evidence>
<feature type="region of interest" description="Disordered" evidence="11">
    <location>
        <begin position="1"/>
        <end position="49"/>
    </location>
</feature>
<comment type="similarity">
    <text evidence="2">Belongs to the nectin family.</text>
</comment>
<sequence length="700" mass="79552">MKNVQTEEDEKEDAVEAEGAQAEKFTQDLSDFQKEEGKEHTKKKDIVKDEECLKAVEGNKESEKPKEFGLEKVKNLDSMEVKTVLKEKDGEKDAPEVECAKEEEVKQKMKTLKKDDDKEYMSEKDFIQEEADLTVDTANYKLAMHIFGLLTTASSIAEFDDMLLTCTVIFSTPCSSENVEKHFNNIQALLTTVGESVVDDNSIVSEDLENFTQDNKTQGIMEKSQWDLKKIRFRGRRLNRLDDFIMTYKDTHTALLREFNDAERITKRKKIHLSWIGCELAENTSRIPYAIDKRDTLRPTSDFGLTYLVNEAYNQKERQVFDMSMLLVKKRTAEHRNMLFELFLICLCCDKTASVKIIGHHTSVRYGENATLFSQLTDTGESLTRIIWRKKTREDPEEKSIFVIFPDGETKHLNGLKDRIQFIGDVSKKIGSVQIQEMRILDEGIYTCIFNLFPSGPFETNINVTVLVPPEVSVMELTPAVGDLEVALASCIASSARPAAEVIWRLGPQQTFLRTQTNLIVHPNGTFTVVANLLGAILKSSNQQKVQCVVTHEALDKELLLDYQINIHYPPEAVMIIPDSTRDAKEFRCVVDSNPRPTNYTWTRKNENISQTIQSDGNQLRVPKLSPDFNGLYICKASNQYGSALGSLYLHVQTASLKVEARNESQKYALEMERGEFQEEKETIGVGHQNVGVLSIDKSI</sequence>
<evidence type="ECO:0000313" key="14">
    <source>
        <dbReference type="Proteomes" id="UP000324632"/>
    </source>
</evidence>
<gene>
    <name evidence="13" type="ORF">E1301_Tti016130</name>
</gene>
<keyword evidence="4" id="KW-0732">Signal</keyword>
<dbReference type="InterPro" id="IPR013162">
    <property type="entry name" value="CD80_C2-set"/>
</dbReference>
<evidence type="ECO:0000256" key="2">
    <source>
        <dbReference type="ARBA" id="ARBA00007810"/>
    </source>
</evidence>
<dbReference type="SUPFAM" id="SSF48726">
    <property type="entry name" value="Immunoglobulin"/>
    <property type="match status" value="2"/>
</dbReference>
<dbReference type="AlphaFoldDB" id="A0A5A9P0F1"/>
<dbReference type="InterPro" id="IPR003599">
    <property type="entry name" value="Ig_sub"/>
</dbReference>
<dbReference type="EMBL" id="SOYY01000010">
    <property type="protein sequence ID" value="KAA0715974.1"/>
    <property type="molecule type" value="Genomic_DNA"/>
</dbReference>
<dbReference type="PANTHER" id="PTHR23277">
    <property type="entry name" value="NECTIN-RELATED"/>
    <property type="match status" value="1"/>
</dbReference>
<feature type="compositionally biased region" description="Basic and acidic residues" evidence="11">
    <location>
        <begin position="31"/>
        <end position="49"/>
    </location>
</feature>
<dbReference type="InterPro" id="IPR007110">
    <property type="entry name" value="Ig-like_dom"/>
</dbReference>
<dbReference type="SMART" id="SM00409">
    <property type="entry name" value="IG"/>
    <property type="match status" value="2"/>
</dbReference>
<keyword evidence="3" id="KW-0812">Transmembrane</keyword>
<feature type="domain" description="Ig-like" evidence="12">
    <location>
        <begin position="470"/>
        <end position="560"/>
    </location>
</feature>
<accession>A0A5A9P0F1</accession>
<dbReference type="InterPro" id="IPR036179">
    <property type="entry name" value="Ig-like_dom_sf"/>
</dbReference>
<keyword evidence="5" id="KW-0677">Repeat</keyword>
<dbReference type="Pfam" id="PF07686">
    <property type="entry name" value="V-set"/>
    <property type="match status" value="1"/>
</dbReference>